<dbReference type="Proteomes" id="UP001148662">
    <property type="component" value="Unassembled WGS sequence"/>
</dbReference>
<accession>A0ACC1SK54</accession>
<keyword evidence="2" id="KW-1185">Reference proteome</keyword>
<reference evidence="1" key="1">
    <citation type="submission" date="2022-07" db="EMBL/GenBank/DDBJ databases">
        <title>Genome Sequence of Phlebia brevispora.</title>
        <authorList>
            <person name="Buettner E."/>
        </authorList>
    </citation>
    <scope>NUCLEOTIDE SEQUENCE</scope>
    <source>
        <strain evidence="1">MPL23</strain>
    </source>
</reference>
<name>A0ACC1SK54_9APHY</name>
<proteinExistence type="predicted"/>
<evidence type="ECO:0000313" key="1">
    <source>
        <dbReference type="EMBL" id="KAJ3541269.1"/>
    </source>
</evidence>
<comment type="caution">
    <text evidence="1">The sequence shown here is derived from an EMBL/GenBank/DDBJ whole genome shotgun (WGS) entry which is preliminary data.</text>
</comment>
<gene>
    <name evidence="1" type="ORF">NM688_g6110</name>
</gene>
<dbReference type="EMBL" id="JANHOG010001213">
    <property type="protein sequence ID" value="KAJ3541269.1"/>
    <property type="molecule type" value="Genomic_DNA"/>
</dbReference>
<protein>
    <submittedName>
        <fullName evidence="1">Uncharacterized protein</fullName>
    </submittedName>
</protein>
<evidence type="ECO:0000313" key="2">
    <source>
        <dbReference type="Proteomes" id="UP001148662"/>
    </source>
</evidence>
<sequence>MEFKQCVKKNFLDTEKTSDTAQRPSENDEEDFLDDLLESEEASDDPQRYVSPFQSKGITDMSLKTKGKAKLLCRSQVATLHEATPPSSSPDDAVILLPALPPASLSSSRCSSLSERPASPINVDNSEDDSLPHQDAISQNTLHRSSSKENSVPQQPTSNTTSNSMKSARRPRSKSSEGPQFGDGALSQSKKVRHDKFTNSASTGNTSIAASFDSSMLVTIFYTTPDGKMPSKGKPNESDYPARERLLIKGTLKNFLIKIYTVNSFSDDDMALAWAMGAWSEVCMQAKHEYHDKDSEQIVKLICNRAATARGHLCDEFRELIVPFFKIKADISSNDKYGKKADDTPAYYAEARFLLRGLQKCIFKDANAISSTSLSSFSPLPLPTIALCLTTVEFCLDAWASGEYNRDLQFEEGAYCIRYNMHLSQLIRWESLDAEVVKKL</sequence>
<organism evidence="1 2">
    <name type="scientific">Phlebia brevispora</name>
    <dbReference type="NCBI Taxonomy" id="194682"/>
    <lineage>
        <taxon>Eukaryota</taxon>
        <taxon>Fungi</taxon>
        <taxon>Dikarya</taxon>
        <taxon>Basidiomycota</taxon>
        <taxon>Agaricomycotina</taxon>
        <taxon>Agaricomycetes</taxon>
        <taxon>Polyporales</taxon>
        <taxon>Meruliaceae</taxon>
        <taxon>Phlebia</taxon>
    </lineage>
</organism>